<dbReference type="InterPro" id="IPR027417">
    <property type="entry name" value="P-loop_NTPase"/>
</dbReference>
<comment type="similarity">
    <text evidence="2 10">Belongs to the TRAFAC class TrmE-Era-EngA-EngB-Septin-like GTPase superfamily. EngB GTPase family.</text>
</comment>
<dbReference type="InterPro" id="IPR006073">
    <property type="entry name" value="GTP-bd"/>
</dbReference>
<proteinExistence type="inferred from homology"/>
<dbReference type="RefSeq" id="WP_018591838.1">
    <property type="nucleotide sequence ID" value="NZ_CP117523.1"/>
</dbReference>
<evidence type="ECO:0000256" key="5">
    <source>
        <dbReference type="ARBA" id="ARBA00022741"/>
    </source>
</evidence>
<evidence type="ECO:0000256" key="3">
    <source>
        <dbReference type="ARBA" id="ARBA00022618"/>
    </source>
</evidence>
<comment type="cofactor">
    <cofactor evidence="1">
        <name>Mg(2+)</name>
        <dbReference type="ChEBI" id="CHEBI:18420"/>
    </cofactor>
</comment>
<keyword evidence="13" id="KW-1185">Reference proteome</keyword>
<keyword evidence="9 10" id="KW-0131">Cell cycle</keyword>
<sequence>MKIRSSEIVVSAIKKDQYPAEGLPEIALVGRSNVGKSSATNALLNRRNFARTSQTPGKTRTINFYKINEEFYFVDLPGYGYAKVSKSEKDKWGVIMERYLQDRQELCAIFLLVDIRHEPTNDDVMMYEWVKHFGYNCVIIATKADKISRGQYQKHISIIRKKLQLEKDEKIIPLSSSKKTGVEDVWNEIIAQYEEHGYEITVD</sequence>
<protein>
    <recommendedName>
        <fullName evidence="10">Probable GTP-binding protein EngB</fullName>
    </recommendedName>
</protein>
<dbReference type="Gene3D" id="3.40.50.300">
    <property type="entry name" value="P-loop containing nucleotide triphosphate hydrolases"/>
    <property type="match status" value="1"/>
</dbReference>
<feature type="domain" description="EngB-type G" evidence="11">
    <location>
        <begin position="22"/>
        <end position="195"/>
    </location>
</feature>
<keyword evidence="5 10" id="KW-0547">Nucleotide-binding</keyword>
<keyword evidence="7 10" id="KW-0342">GTP-binding</keyword>
<dbReference type="NCBIfam" id="TIGR03598">
    <property type="entry name" value="GTPase_YsxC"/>
    <property type="match status" value="1"/>
</dbReference>
<dbReference type="EMBL" id="CP117523">
    <property type="protein sequence ID" value="WWD81976.1"/>
    <property type="molecule type" value="Genomic_DNA"/>
</dbReference>
<gene>
    <name evidence="10 12" type="primary">engB</name>
    <name evidence="12" type="ORF">TEGL_03450</name>
</gene>
<evidence type="ECO:0000256" key="8">
    <source>
        <dbReference type="ARBA" id="ARBA00023210"/>
    </source>
</evidence>
<keyword evidence="4" id="KW-0479">Metal-binding</keyword>
<keyword evidence="8 10" id="KW-0717">Septation</keyword>
<name>A0ABZ2EQ40_9FIRM</name>
<evidence type="ECO:0000256" key="4">
    <source>
        <dbReference type="ARBA" id="ARBA00022723"/>
    </source>
</evidence>
<dbReference type="PROSITE" id="PS51706">
    <property type="entry name" value="G_ENGB"/>
    <property type="match status" value="1"/>
</dbReference>
<evidence type="ECO:0000256" key="7">
    <source>
        <dbReference type="ARBA" id="ARBA00023134"/>
    </source>
</evidence>
<evidence type="ECO:0000256" key="10">
    <source>
        <dbReference type="HAMAP-Rule" id="MF_00321"/>
    </source>
</evidence>
<comment type="function">
    <text evidence="10">Necessary for normal cell division and for the maintenance of normal septation.</text>
</comment>
<dbReference type="Pfam" id="PF01926">
    <property type="entry name" value="MMR_HSR1"/>
    <property type="match status" value="1"/>
</dbReference>
<evidence type="ECO:0000259" key="11">
    <source>
        <dbReference type="PROSITE" id="PS51706"/>
    </source>
</evidence>
<keyword evidence="3 10" id="KW-0132">Cell division</keyword>
<evidence type="ECO:0000313" key="12">
    <source>
        <dbReference type="EMBL" id="WWD81976.1"/>
    </source>
</evidence>
<dbReference type="HAMAP" id="MF_00321">
    <property type="entry name" value="GTPase_EngB"/>
    <property type="match status" value="1"/>
</dbReference>
<organism evidence="12 13">
    <name type="scientific">Terrisporobacter glycolicus ATCC 14880 = DSM 1288</name>
    <dbReference type="NCBI Taxonomy" id="1121315"/>
    <lineage>
        <taxon>Bacteria</taxon>
        <taxon>Bacillati</taxon>
        <taxon>Bacillota</taxon>
        <taxon>Clostridia</taxon>
        <taxon>Peptostreptococcales</taxon>
        <taxon>Peptostreptococcaceae</taxon>
        <taxon>Terrisporobacter</taxon>
    </lineage>
</organism>
<evidence type="ECO:0000256" key="9">
    <source>
        <dbReference type="ARBA" id="ARBA00023306"/>
    </source>
</evidence>
<dbReference type="PANTHER" id="PTHR11649:SF13">
    <property type="entry name" value="ENGB-TYPE G DOMAIN-CONTAINING PROTEIN"/>
    <property type="match status" value="1"/>
</dbReference>
<evidence type="ECO:0000256" key="6">
    <source>
        <dbReference type="ARBA" id="ARBA00022842"/>
    </source>
</evidence>
<dbReference type="PANTHER" id="PTHR11649">
    <property type="entry name" value="MSS1/TRME-RELATED GTP-BINDING PROTEIN"/>
    <property type="match status" value="1"/>
</dbReference>
<accession>A0ABZ2EQ40</accession>
<keyword evidence="6" id="KW-0460">Magnesium</keyword>
<reference evidence="12 13" key="1">
    <citation type="journal article" date="2023" name="PLoS ONE">
        <title>Genome-based metabolic and phylogenomic analysis of three Terrisporobacter species.</title>
        <authorList>
            <person name="Boer T."/>
            <person name="Bengelsdorf F.R."/>
            <person name="Bomeke M."/>
            <person name="Daniel R."/>
            <person name="Poehlein A."/>
        </authorList>
    </citation>
    <scope>NUCLEOTIDE SEQUENCE [LARGE SCALE GENOMIC DNA]</scope>
    <source>
        <strain evidence="12 13">DSM 1288</strain>
    </source>
</reference>
<dbReference type="SUPFAM" id="SSF52540">
    <property type="entry name" value="P-loop containing nucleoside triphosphate hydrolases"/>
    <property type="match status" value="1"/>
</dbReference>
<evidence type="ECO:0000313" key="13">
    <source>
        <dbReference type="Proteomes" id="UP001348492"/>
    </source>
</evidence>
<dbReference type="CDD" id="cd01876">
    <property type="entry name" value="YihA_EngB"/>
    <property type="match status" value="1"/>
</dbReference>
<dbReference type="InterPro" id="IPR019987">
    <property type="entry name" value="GTP-bd_ribosome_bio_YsxC"/>
</dbReference>
<evidence type="ECO:0000256" key="2">
    <source>
        <dbReference type="ARBA" id="ARBA00009638"/>
    </source>
</evidence>
<evidence type="ECO:0000256" key="1">
    <source>
        <dbReference type="ARBA" id="ARBA00001946"/>
    </source>
</evidence>
<dbReference type="InterPro" id="IPR030393">
    <property type="entry name" value="G_ENGB_dom"/>
</dbReference>
<dbReference type="Proteomes" id="UP001348492">
    <property type="component" value="Chromosome"/>
</dbReference>